<dbReference type="EMBL" id="CM056742">
    <property type="protein sequence ID" value="KAJ8675527.1"/>
    <property type="molecule type" value="Genomic_DNA"/>
</dbReference>
<organism evidence="1 2">
    <name type="scientific">Eretmocerus hayati</name>
    <dbReference type="NCBI Taxonomy" id="131215"/>
    <lineage>
        <taxon>Eukaryota</taxon>
        <taxon>Metazoa</taxon>
        <taxon>Ecdysozoa</taxon>
        <taxon>Arthropoda</taxon>
        <taxon>Hexapoda</taxon>
        <taxon>Insecta</taxon>
        <taxon>Pterygota</taxon>
        <taxon>Neoptera</taxon>
        <taxon>Endopterygota</taxon>
        <taxon>Hymenoptera</taxon>
        <taxon>Apocrita</taxon>
        <taxon>Proctotrupomorpha</taxon>
        <taxon>Chalcidoidea</taxon>
        <taxon>Aphelinidae</taxon>
        <taxon>Aphelininae</taxon>
        <taxon>Eretmocerus</taxon>
    </lineage>
</organism>
<evidence type="ECO:0000313" key="1">
    <source>
        <dbReference type="EMBL" id="KAJ8675527.1"/>
    </source>
</evidence>
<name>A0ACC2NWQ5_9HYME</name>
<comment type="caution">
    <text evidence="1">The sequence shown here is derived from an EMBL/GenBank/DDBJ whole genome shotgun (WGS) entry which is preliminary data.</text>
</comment>
<proteinExistence type="predicted"/>
<protein>
    <submittedName>
        <fullName evidence="1">Uncharacterized protein</fullName>
    </submittedName>
</protein>
<reference evidence="1" key="1">
    <citation type="submission" date="2023-04" db="EMBL/GenBank/DDBJ databases">
        <title>A chromosome-level genome assembly of the parasitoid wasp Eretmocerus hayati.</title>
        <authorList>
            <person name="Zhong Y."/>
            <person name="Liu S."/>
            <person name="Liu Y."/>
        </authorList>
    </citation>
    <scope>NUCLEOTIDE SEQUENCE</scope>
    <source>
        <strain evidence="1">ZJU_SS_LIU_2023</strain>
    </source>
</reference>
<sequence>MKSITIWDSDTELERQSRYTDTYGCACTCQACEENWTDLFDDMTDSMVLEFKNPIGLKLWEERNSIISDWKANDHKFNFPDIKIVSRAANLVDTAWREFSMPSAIMFRSVYILMDILRAFHDPSEICAGNLMENESIFDINGILKESEL</sequence>
<accession>A0ACC2NWQ5</accession>
<evidence type="ECO:0000313" key="2">
    <source>
        <dbReference type="Proteomes" id="UP001239111"/>
    </source>
</evidence>
<keyword evidence="2" id="KW-1185">Reference proteome</keyword>
<dbReference type="Proteomes" id="UP001239111">
    <property type="component" value="Chromosome 2"/>
</dbReference>
<gene>
    <name evidence="1" type="ORF">QAD02_011313</name>
</gene>